<dbReference type="CDD" id="cd00495">
    <property type="entry name" value="Ribosomal_L25_TL5_CTC"/>
    <property type="match status" value="1"/>
</dbReference>
<keyword evidence="3" id="KW-0689">Ribosomal protein</keyword>
<dbReference type="PANTHER" id="PTHR33284:SF1">
    <property type="entry name" value="RIBOSOMAL PROTEIN L25_GLN-TRNA SYNTHETASE, ANTI-CODON-BINDING DOMAIN-CONTAINING PROTEIN"/>
    <property type="match status" value="1"/>
</dbReference>
<dbReference type="InterPro" id="IPR020057">
    <property type="entry name" value="Ribosomal_bL25_b-dom"/>
</dbReference>
<dbReference type="EMBL" id="UINC01000621">
    <property type="protein sequence ID" value="SUZ58464.1"/>
    <property type="molecule type" value="Genomic_DNA"/>
</dbReference>
<dbReference type="NCBIfam" id="TIGR00731">
    <property type="entry name" value="bL25_bact_ctc"/>
    <property type="match status" value="1"/>
</dbReference>
<dbReference type="InterPro" id="IPR037121">
    <property type="entry name" value="Ribosomal_bL25_C"/>
</dbReference>
<evidence type="ECO:0000256" key="2">
    <source>
        <dbReference type="ARBA" id="ARBA00022884"/>
    </source>
</evidence>
<keyword evidence="2" id="KW-0694">RNA-binding</keyword>
<feature type="compositionally biased region" description="Basic and acidic residues" evidence="5">
    <location>
        <begin position="208"/>
        <end position="245"/>
    </location>
</feature>
<reference evidence="8" key="1">
    <citation type="submission" date="2018-05" db="EMBL/GenBank/DDBJ databases">
        <authorList>
            <person name="Lanie J.A."/>
            <person name="Ng W.-L."/>
            <person name="Kazmierczak K.M."/>
            <person name="Andrzejewski T.M."/>
            <person name="Davidsen T.M."/>
            <person name="Wayne K.J."/>
            <person name="Tettelin H."/>
            <person name="Glass J.I."/>
            <person name="Rusch D."/>
            <person name="Podicherti R."/>
            <person name="Tsui H.-C.T."/>
            <person name="Winkler M.E."/>
        </authorList>
    </citation>
    <scope>NUCLEOTIDE SEQUENCE</scope>
</reference>
<dbReference type="InterPro" id="IPR020056">
    <property type="entry name" value="Rbsml_bL25/Gln-tRNA_synth_N"/>
</dbReference>
<dbReference type="Pfam" id="PF14693">
    <property type="entry name" value="Ribosomal_TL5_C"/>
    <property type="match status" value="1"/>
</dbReference>
<dbReference type="GO" id="GO:0003735">
    <property type="term" value="F:structural constituent of ribosome"/>
    <property type="evidence" value="ECO:0007669"/>
    <property type="project" value="InterPro"/>
</dbReference>
<dbReference type="InterPro" id="IPR011035">
    <property type="entry name" value="Ribosomal_bL25/Gln-tRNA_synth"/>
</dbReference>
<dbReference type="HAMAP" id="MF_01334">
    <property type="entry name" value="Ribosomal_bL25_CTC"/>
    <property type="match status" value="1"/>
</dbReference>
<organism evidence="8">
    <name type="scientific">marine metagenome</name>
    <dbReference type="NCBI Taxonomy" id="408172"/>
    <lineage>
        <taxon>unclassified sequences</taxon>
        <taxon>metagenomes</taxon>
        <taxon>ecological metagenomes</taxon>
    </lineage>
</organism>
<dbReference type="Pfam" id="PF01386">
    <property type="entry name" value="Ribosomal_L25p"/>
    <property type="match status" value="1"/>
</dbReference>
<keyword evidence="1" id="KW-0699">rRNA-binding</keyword>
<dbReference type="InterPro" id="IPR001021">
    <property type="entry name" value="Ribosomal_bL25_long"/>
</dbReference>
<evidence type="ECO:0000313" key="8">
    <source>
        <dbReference type="EMBL" id="SUZ58464.1"/>
    </source>
</evidence>
<evidence type="ECO:0000259" key="7">
    <source>
        <dbReference type="Pfam" id="PF14693"/>
    </source>
</evidence>
<feature type="region of interest" description="Disordered" evidence="5">
    <location>
        <begin position="183"/>
        <end position="245"/>
    </location>
</feature>
<evidence type="ECO:0000256" key="1">
    <source>
        <dbReference type="ARBA" id="ARBA00022730"/>
    </source>
</evidence>
<sequence>MKTIEIIGYKRANLGKNESKKLREEGNVPSVVYGGKEQIHFHSPMILFRDLVYTPGANFVKLNIEGEIKNAILQDIQFHPVSEIILHADFLELSENKKIKMEIPVKFLGDAPGVLQGGKILTRIRKLSILAYPKNMPEFIEIDISHLELGKSVKVEDILSEQYEILNSPLVSVVSVNIPRVTIEEEIEEEEEEETEGEEGSEGEEGTEGTKEASKSGKEVAKGETEGDKTKSKDSKGDKKEESKD</sequence>
<feature type="compositionally biased region" description="Acidic residues" evidence="5">
    <location>
        <begin position="184"/>
        <end position="207"/>
    </location>
</feature>
<dbReference type="Gene3D" id="2.170.120.20">
    <property type="entry name" value="Ribosomal protein L25, beta domain"/>
    <property type="match status" value="1"/>
</dbReference>
<feature type="domain" description="Large ribosomal subunit protein bL25 beta" evidence="7">
    <location>
        <begin position="98"/>
        <end position="180"/>
    </location>
</feature>
<dbReference type="PANTHER" id="PTHR33284">
    <property type="entry name" value="RIBOSOMAL PROTEIN L25/GLN-TRNA SYNTHETASE, ANTI-CODON-BINDING DOMAIN-CONTAINING PROTEIN"/>
    <property type="match status" value="1"/>
</dbReference>
<gene>
    <name evidence="8" type="ORF">METZ01_LOCUS11318</name>
</gene>
<dbReference type="InterPro" id="IPR029751">
    <property type="entry name" value="Ribosomal_L25_dom"/>
</dbReference>
<dbReference type="AlphaFoldDB" id="A0A381NWB8"/>
<name>A0A381NWB8_9ZZZZ</name>
<dbReference type="GO" id="GO:0006412">
    <property type="term" value="P:translation"/>
    <property type="evidence" value="ECO:0007669"/>
    <property type="project" value="InterPro"/>
</dbReference>
<proteinExistence type="inferred from homology"/>
<dbReference type="GO" id="GO:0008097">
    <property type="term" value="F:5S rRNA binding"/>
    <property type="evidence" value="ECO:0007669"/>
    <property type="project" value="InterPro"/>
</dbReference>
<protein>
    <submittedName>
        <fullName evidence="8">Uncharacterized protein</fullName>
    </submittedName>
</protein>
<dbReference type="SUPFAM" id="SSF50715">
    <property type="entry name" value="Ribosomal protein L25-like"/>
    <property type="match status" value="1"/>
</dbReference>
<dbReference type="NCBIfam" id="NF004132">
    <property type="entry name" value="PRK05618.2-2"/>
    <property type="match status" value="1"/>
</dbReference>
<dbReference type="GO" id="GO:0022625">
    <property type="term" value="C:cytosolic large ribosomal subunit"/>
    <property type="evidence" value="ECO:0007669"/>
    <property type="project" value="TreeGrafter"/>
</dbReference>
<evidence type="ECO:0000259" key="6">
    <source>
        <dbReference type="Pfam" id="PF01386"/>
    </source>
</evidence>
<accession>A0A381NWB8</accession>
<keyword evidence="4" id="KW-0687">Ribonucleoprotein</keyword>
<feature type="domain" description="Large ribosomal subunit protein bL25 L25" evidence="6">
    <location>
        <begin position="9"/>
        <end position="90"/>
    </location>
</feature>
<evidence type="ECO:0000256" key="5">
    <source>
        <dbReference type="SAM" id="MobiDB-lite"/>
    </source>
</evidence>
<dbReference type="Gene3D" id="2.40.240.10">
    <property type="entry name" value="Ribosomal Protein L25, Chain P"/>
    <property type="match status" value="1"/>
</dbReference>
<evidence type="ECO:0000256" key="3">
    <source>
        <dbReference type="ARBA" id="ARBA00022980"/>
    </source>
</evidence>
<evidence type="ECO:0000256" key="4">
    <source>
        <dbReference type="ARBA" id="ARBA00023274"/>
    </source>
</evidence>
<dbReference type="InterPro" id="IPR020930">
    <property type="entry name" value="Ribosomal_uL5_bac-type"/>
</dbReference>